<dbReference type="EMBL" id="VIFY01000066">
    <property type="protein sequence ID" value="TQB72313.1"/>
    <property type="molecule type" value="Genomic_DNA"/>
</dbReference>
<accession>A0A507QTC2</accession>
<reference evidence="7 8" key="1">
    <citation type="submission" date="2019-06" db="EMBL/GenBank/DDBJ databases">
        <title>Wine fermentation using esterase from Monascus purpureus.</title>
        <authorList>
            <person name="Geng C."/>
            <person name="Zhang Y."/>
        </authorList>
    </citation>
    <scope>NUCLEOTIDE SEQUENCE [LARGE SCALE GENOMIC DNA]</scope>
    <source>
        <strain evidence="7">HQ1</strain>
    </source>
</reference>
<dbReference type="AlphaFoldDB" id="A0A507QTC2"/>
<feature type="repeat" description="WD" evidence="5">
    <location>
        <begin position="453"/>
        <end position="468"/>
    </location>
</feature>
<evidence type="ECO:0000313" key="8">
    <source>
        <dbReference type="Proteomes" id="UP000319663"/>
    </source>
</evidence>
<dbReference type="Pfam" id="PF00400">
    <property type="entry name" value="WD40"/>
    <property type="match status" value="1"/>
</dbReference>
<name>A0A507QTC2_MONPU</name>
<proteinExistence type="predicted"/>
<evidence type="ECO:0000313" key="7">
    <source>
        <dbReference type="EMBL" id="TQB72313.1"/>
    </source>
</evidence>
<evidence type="ECO:0000256" key="3">
    <source>
        <dbReference type="ARBA" id="ARBA00022737"/>
    </source>
</evidence>
<keyword evidence="2 5" id="KW-0853">WD repeat</keyword>
<dbReference type="GO" id="GO:0006357">
    <property type="term" value="P:regulation of transcription by RNA polymerase II"/>
    <property type="evidence" value="ECO:0007669"/>
    <property type="project" value="TreeGrafter"/>
</dbReference>
<comment type="subcellular location">
    <subcellularLocation>
        <location evidence="1">Nucleus</location>
    </subcellularLocation>
</comment>
<dbReference type="GO" id="GO:0003714">
    <property type="term" value="F:transcription corepressor activity"/>
    <property type="evidence" value="ECO:0007669"/>
    <property type="project" value="InterPro"/>
</dbReference>
<protein>
    <submittedName>
        <fullName evidence="7">Uncharacterized protein</fullName>
    </submittedName>
</protein>
<evidence type="ECO:0000256" key="2">
    <source>
        <dbReference type="ARBA" id="ARBA00022574"/>
    </source>
</evidence>
<dbReference type="SMART" id="SM00320">
    <property type="entry name" value="WD40"/>
    <property type="match status" value="6"/>
</dbReference>
<evidence type="ECO:0000256" key="4">
    <source>
        <dbReference type="ARBA" id="ARBA00023242"/>
    </source>
</evidence>
<dbReference type="PROSITE" id="PS50082">
    <property type="entry name" value="WD_REPEATS_2"/>
    <property type="match status" value="1"/>
</dbReference>
<dbReference type="PANTHER" id="PTHR22846:SF2">
    <property type="entry name" value="F-BOX-LIKE_WD REPEAT-CONTAINING PROTEIN EBI"/>
    <property type="match status" value="1"/>
</dbReference>
<evidence type="ECO:0000256" key="6">
    <source>
        <dbReference type="SAM" id="MobiDB-lite"/>
    </source>
</evidence>
<dbReference type="Proteomes" id="UP000319663">
    <property type="component" value="Unassembled WGS sequence"/>
</dbReference>
<dbReference type="InterPro" id="IPR001680">
    <property type="entry name" value="WD40_rpt"/>
</dbReference>
<keyword evidence="4" id="KW-0539">Nucleus</keyword>
<feature type="region of interest" description="Disordered" evidence="6">
    <location>
        <begin position="113"/>
        <end position="132"/>
    </location>
</feature>
<dbReference type="STRING" id="5098.A0A507QTC2"/>
<sequence>MEHPDLTSHHVNYLIWRYLQESGLGDAAVTLQRAWNRDPQSLPFAPYIKTHALVSLDGNPIPISPSSYFFGPEPLDAEALKSQGGGPVHEAGDHGTDQPTSKIAETNGYLTTAAVTRPKKSRKGEVDDDGDDMEIDAINGIVREPPFPANVVDGDGDVSMAQDQEPVAAPPIFTLTNGHSVGVQITPAKAADLSPNTTILDVAVSGHVTNTLWRPRDPTVVAAAGDTFCSLWKLPSSSSTPVEEKLIENNGNNTCVSAVAWDSTGQKLAVATYSDMRGSITMYDVHGNAVDLLPEVPRMITGLHWAEQSSHLVVVASDSKISELALWDDSVRPDEFPSPQVVDNSIYDFVWLNDRQAYACGDGTVYQCDVDSRINISQTFSSGGTNAAWTYVRCAEREGSPAVVAASTEDARIWVPTHDMVLDNAHQSEITAIELRSQGPRSDSERLSPHLVLASSSTDDTVKVWNIDLDLKCFNCVHRLFLGPSTPALTSSISPDWYALAAASKDKLYIWNVERGGVPMASWTVPDHEEKKKEDGPNGSLNAQSVSEELLPVRSLSWDADGKRLAFGFGKQVAIVNMQR</sequence>
<dbReference type="PROSITE" id="PS50896">
    <property type="entry name" value="LISH"/>
    <property type="match status" value="1"/>
</dbReference>
<dbReference type="FunFam" id="2.130.10.10:FF:001908">
    <property type="entry name" value="WD repeat protein (AFU_orthologue AFUA_6G12600)"/>
    <property type="match status" value="1"/>
</dbReference>
<dbReference type="SUPFAM" id="SSF50978">
    <property type="entry name" value="WD40 repeat-like"/>
    <property type="match status" value="1"/>
</dbReference>
<dbReference type="Pfam" id="PF08513">
    <property type="entry name" value="LisH"/>
    <property type="match status" value="1"/>
</dbReference>
<feature type="region of interest" description="Disordered" evidence="6">
    <location>
        <begin position="76"/>
        <end position="108"/>
    </location>
</feature>
<organism evidence="7 8">
    <name type="scientific">Monascus purpureus</name>
    <name type="common">Red mold</name>
    <name type="synonym">Monascus anka</name>
    <dbReference type="NCBI Taxonomy" id="5098"/>
    <lineage>
        <taxon>Eukaryota</taxon>
        <taxon>Fungi</taxon>
        <taxon>Dikarya</taxon>
        <taxon>Ascomycota</taxon>
        <taxon>Pezizomycotina</taxon>
        <taxon>Eurotiomycetes</taxon>
        <taxon>Eurotiomycetidae</taxon>
        <taxon>Eurotiales</taxon>
        <taxon>Aspergillaceae</taxon>
        <taxon>Monascus</taxon>
    </lineage>
</organism>
<dbReference type="Gene3D" id="1.20.960.30">
    <property type="match status" value="1"/>
</dbReference>
<dbReference type="GO" id="GO:0034967">
    <property type="term" value="C:Set3 complex"/>
    <property type="evidence" value="ECO:0007669"/>
    <property type="project" value="TreeGrafter"/>
</dbReference>
<evidence type="ECO:0000256" key="1">
    <source>
        <dbReference type="ARBA" id="ARBA00004123"/>
    </source>
</evidence>
<keyword evidence="8" id="KW-1185">Reference proteome</keyword>
<dbReference type="Gene3D" id="2.130.10.10">
    <property type="entry name" value="YVTN repeat-like/Quinoprotein amine dehydrogenase"/>
    <property type="match status" value="1"/>
</dbReference>
<dbReference type="PANTHER" id="PTHR22846">
    <property type="entry name" value="WD40 REPEAT PROTEIN"/>
    <property type="match status" value="1"/>
</dbReference>
<evidence type="ECO:0000256" key="5">
    <source>
        <dbReference type="PROSITE-ProRule" id="PRU00221"/>
    </source>
</evidence>
<keyword evidence="3" id="KW-0677">Repeat</keyword>
<feature type="compositionally biased region" description="Polar residues" evidence="6">
    <location>
        <begin position="97"/>
        <end position="108"/>
    </location>
</feature>
<comment type="caution">
    <text evidence="7">The sequence shown here is derived from an EMBL/GenBank/DDBJ whole genome shotgun (WGS) entry which is preliminary data.</text>
</comment>
<gene>
    <name evidence="7" type="ORF">MPDQ_006907</name>
</gene>
<dbReference type="InterPro" id="IPR015943">
    <property type="entry name" value="WD40/YVTN_repeat-like_dom_sf"/>
</dbReference>
<dbReference type="InterPro" id="IPR036322">
    <property type="entry name" value="WD40_repeat_dom_sf"/>
</dbReference>
<dbReference type="InterPro" id="IPR045183">
    <property type="entry name" value="Ebi-like"/>
</dbReference>
<dbReference type="InterPro" id="IPR006594">
    <property type="entry name" value="LisH"/>
</dbReference>